<reference evidence="3 4" key="1">
    <citation type="submission" date="2010-05" db="EMBL/GenBank/DDBJ databases">
        <title>Complete sequence of Thermoanaerobacter mathranii subsp. mathranii mathranii str. A3.</title>
        <authorList>
            <consortium name="US DOE Joint Genome Institute"/>
            <person name="Lucas S."/>
            <person name="Copeland A."/>
            <person name="Lapidus A."/>
            <person name="Cheng J.-F."/>
            <person name="Bruce D."/>
            <person name="Goodwin L."/>
            <person name="Pitluck S."/>
            <person name="Held B."/>
            <person name="Detter J.C."/>
            <person name="Han C."/>
            <person name="Tapia R."/>
            <person name="Land M."/>
            <person name="Hauser L."/>
            <person name="Kyrpides N."/>
            <person name="Mikhailova N."/>
            <person name="Zhou J."/>
            <person name="Hemme C."/>
            <person name="Woyke T."/>
        </authorList>
    </citation>
    <scope>NUCLEOTIDE SEQUENCE [LARGE SCALE GENOMIC DNA]</scope>
    <source>
        <strain evidence="3 4">A3</strain>
    </source>
</reference>
<evidence type="ECO:0000313" key="4">
    <source>
        <dbReference type="Proteomes" id="UP000002064"/>
    </source>
</evidence>
<proteinExistence type="predicted"/>
<evidence type="ECO:0000313" key="3">
    <source>
        <dbReference type="EMBL" id="ADH59999.1"/>
    </source>
</evidence>
<sequence>MPSTKKAILLNKADSVATALSQIQKGDVVDIIYNNETVNKLIALDDIEIYHKIAVVPIQSGNNVYKYGEVIGKAIKSIEIGQCVHIDNIESVRIRNEN</sequence>
<dbReference type="Pfam" id="PF08666">
    <property type="entry name" value="SAF"/>
    <property type="match status" value="1"/>
</dbReference>
<dbReference type="Gene3D" id="2.30.130.110">
    <property type="match status" value="1"/>
</dbReference>
<evidence type="ECO:0000256" key="1">
    <source>
        <dbReference type="ARBA" id="ARBA00023239"/>
    </source>
</evidence>
<accession>A0ABN3Z2V1</accession>
<keyword evidence="1" id="KW-0456">Lyase</keyword>
<dbReference type="InterPro" id="IPR013974">
    <property type="entry name" value="SAF"/>
</dbReference>
<feature type="domain" description="SAF" evidence="2">
    <location>
        <begin position="14"/>
        <end position="90"/>
    </location>
</feature>
<dbReference type="Proteomes" id="UP000002064">
    <property type="component" value="Chromosome"/>
</dbReference>
<dbReference type="CDD" id="cd11613">
    <property type="entry name" value="SAF_AH_GD"/>
    <property type="match status" value="1"/>
</dbReference>
<gene>
    <name evidence="3" type="ordered locus">Tmath_0215</name>
</gene>
<protein>
    <submittedName>
        <fullName evidence="3">SAF domain protein</fullName>
    </submittedName>
</protein>
<dbReference type="InterPro" id="IPR044144">
    <property type="entry name" value="SAF_UxaA/GarD"/>
</dbReference>
<dbReference type="SMART" id="SM00858">
    <property type="entry name" value="SAF"/>
    <property type="match status" value="1"/>
</dbReference>
<dbReference type="RefSeq" id="WP_013149649.1">
    <property type="nucleotide sequence ID" value="NC_014209.1"/>
</dbReference>
<name>A0ABN3Z2V1_THEM3</name>
<dbReference type="EMBL" id="CP002032">
    <property type="protein sequence ID" value="ADH59999.1"/>
    <property type="molecule type" value="Genomic_DNA"/>
</dbReference>
<evidence type="ECO:0000259" key="2">
    <source>
        <dbReference type="SMART" id="SM00858"/>
    </source>
</evidence>
<organism evidence="3 4">
    <name type="scientific">Thermoanaerobacter mathranii subsp. mathranii (strain DSM 11426 / CCUG 53645 / CIP 108742 / A3)</name>
    <dbReference type="NCBI Taxonomy" id="583358"/>
    <lineage>
        <taxon>Bacteria</taxon>
        <taxon>Bacillati</taxon>
        <taxon>Bacillota</taxon>
        <taxon>Clostridia</taxon>
        <taxon>Thermoanaerobacterales</taxon>
        <taxon>Thermoanaerobacteraceae</taxon>
        <taxon>Thermoanaerobacter</taxon>
    </lineage>
</organism>
<keyword evidence="4" id="KW-1185">Reference proteome</keyword>